<accession>A0A7S0DFU4</accession>
<evidence type="ECO:0000256" key="1">
    <source>
        <dbReference type="SAM" id="Phobius"/>
    </source>
</evidence>
<feature type="transmembrane region" description="Helical" evidence="1">
    <location>
        <begin position="43"/>
        <end position="61"/>
    </location>
</feature>
<evidence type="ECO:0000313" key="2">
    <source>
        <dbReference type="EMBL" id="CAD8453301.1"/>
    </source>
</evidence>
<proteinExistence type="predicted"/>
<gene>
    <name evidence="2" type="ORF">LAMO00422_LOCUS12241</name>
</gene>
<sequence>MAHADIKRRHQGRARRTFSAKSKTFGVQVGDTRGRSFFRSRRNIGLILCVGLTLLGLGGFLESGRRFFIRRIRILGQSAIWTEGWTLIDSGSYKTWKRAQKYYNTQLPIIRAQAKNYSVNSYFASVGPYIKTEKVGWYEIIGFRAKIMASMLEEQHRDDFKVEKDKCVMMGFFQKNKFPMPKVLKVWRVKQDTIRDLKQDSHHLLEGTEYPVFLKCCHLTQGSSKSTIAIKSPAQIRRTWSTLLRWINIKWDYRSDDWERPWAKDMNKLTDSLLPGFLLQSPFIIPKGEGVQFMELKVEVLYGRAYLAVANEPYKGTILTRDGVIETYPTLYAQITNSATLNPPETKWVQEEGHLLKVWEMAERAAKIMGVDEVRIDVFIRRGDPNGLAINENSLSSGMGYRMHFKFLAQVWAEGHLKKWYKTYDNSIPVYQQTEQDSPNFKIQTADPA</sequence>
<keyword evidence="1" id="KW-0472">Membrane</keyword>
<dbReference type="EMBL" id="HBEM01017933">
    <property type="protein sequence ID" value="CAD8453301.1"/>
    <property type="molecule type" value="Transcribed_RNA"/>
</dbReference>
<name>A0A7S0DFU4_9EUKA</name>
<keyword evidence="1" id="KW-1133">Transmembrane helix</keyword>
<reference evidence="2" key="1">
    <citation type="submission" date="2021-01" db="EMBL/GenBank/DDBJ databases">
        <authorList>
            <person name="Corre E."/>
            <person name="Pelletier E."/>
            <person name="Niang G."/>
            <person name="Scheremetjew M."/>
            <person name="Finn R."/>
            <person name="Kale V."/>
            <person name="Holt S."/>
            <person name="Cochrane G."/>
            <person name="Meng A."/>
            <person name="Brown T."/>
            <person name="Cohen L."/>
        </authorList>
    </citation>
    <scope>NUCLEOTIDE SEQUENCE</scope>
    <source>
        <strain evidence="2">CCMP2058</strain>
    </source>
</reference>
<organism evidence="2">
    <name type="scientific">Amorphochlora amoebiformis</name>
    <dbReference type="NCBI Taxonomy" id="1561963"/>
    <lineage>
        <taxon>Eukaryota</taxon>
        <taxon>Sar</taxon>
        <taxon>Rhizaria</taxon>
        <taxon>Cercozoa</taxon>
        <taxon>Chlorarachniophyceae</taxon>
        <taxon>Amorphochlora</taxon>
    </lineage>
</organism>
<evidence type="ECO:0008006" key="3">
    <source>
        <dbReference type="Google" id="ProtNLM"/>
    </source>
</evidence>
<dbReference type="AlphaFoldDB" id="A0A7S0DFU4"/>
<protein>
    <recommendedName>
        <fullName evidence="3">ATP-grasp domain-containing protein</fullName>
    </recommendedName>
</protein>
<keyword evidence="1" id="KW-0812">Transmembrane</keyword>